<organism evidence="1 2">
    <name type="scientific">Euplotes crassus</name>
    <dbReference type="NCBI Taxonomy" id="5936"/>
    <lineage>
        <taxon>Eukaryota</taxon>
        <taxon>Sar</taxon>
        <taxon>Alveolata</taxon>
        <taxon>Ciliophora</taxon>
        <taxon>Intramacronucleata</taxon>
        <taxon>Spirotrichea</taxon>
        <taxon>Hypotrichia</taxon>
        <taxon>Euplotida</taxon>
        <taxon>Euplotidae</taxon>
        <taxon>Moneuplotes</taxon>
    </lineage>
</organism>
<dbReference type="AlphaFoldDB" id="A0AAD2D2C5"/>
<dbReference type="Gene3D" id="1.20.5.190">
    <property type="match status" value="1"/>
</dbReference>
<dbReference type="SUPFAM" id="SSF52058">
    <property type="entry name" value="L domain-like"/>
    <property type="match status" value="1"/>
</dbReference>
<evidence type="ECO:0000313" key="1">
    <source>
        <dbReference type="EMBL" id="CAI2377570.1"/>
    </source>
</evidence>
<evidence type="ECO:0000313" key="2">
    <source>
        <dbReference type="Proteomes" id="UP001295684"/>
    </source>
</evidence>
<dbReference type="InterPro" id="IPR032675">
    <property type="entry name" value="LRR_dom_sf"/>
</dbReference>
<keyword evidence="2" id="KW-1185">Reference proteome</keyword>
<gene>
    <name evidence="1" type="ORF">ECRASSUSDP1_LOCUS18958</name>
</gene>
<sequence length="254" mass="30059">MFRSFRNLLKLNLSHNYLKHLPDTDCFEELVSLKILFLHCNKKLTGLPKVIHLTLYSNKVATVPGYRHYMVNCIPSLLTLDYCVITDEEQTEDVSFCARFRAMNKYINICIPEFIPNITDEMHLFNLEVDIYRFKRINELNSPSIRIQSLFRGFRARTTYKNYFTTKKKNIIQIQKSIRGCLLCGKLKLELYHIMRQEGLAHLTLTKHQVKKSVAKAKIFKAVQFRLKRIREKNCIKNMLSRCRKFSEEESPEL</sequence>
<protein>
    <submittedName>
        <fullName evidence="1">Uncharacterized protein</fullName>
    </submittedName>
</protein>
<dbReference type="InterPro" id="IPR001611">
    <property type="entry name" value="Leu-rich_rpt"/>
</dbReference>
<reference evidence="1" key="1">
    <citation type="submission" date="2023-07" db="EMBL/GenBank/DDBJ databases">
        <authorList>
            <consortium name="AG Swart"/>
            <person name="Singh M."/>
            <person name="Singh A."/>
            <person name="Seah K."/>
            <person name="Emmerich C."/>
        </authorList>
    </citation>
    <scope>NUCLEOTIDE SEQUENCE</scope>
    <source>
        <strain evidence="1">DP1</strain>
    </source>
</reference>
<dbReference type="PROSITE" id="PS51450">
    <property type="entry name" value="LRR"/>
    <property type="match status" value="1"/>
</dbReference>
<dbReference type="Gene3D" id="3.80.10.10">
    <property type="entry name" value="Ribonuclease Inhibitor"/>
    <property type="match status" value="1"/>
</dbReference>
<dbReference type="PROSITE" id="PS50096">
    <property type="entry name" value="IQ"/>
    <property type="match status" value="1"/>
</dbReference>
<name>A0AAD2D2C5_EUPCR</name>
<dbReference type="PANTHER" id="PTHR46723">
    <property type="entry name" value="LEUCINE-RICH REPEAT AND IQ DOMAIN-CONTAINING PROTEIN 3"/>
    <property type="match status" value="1"/>
</dbReference>
<accession>A0AAD2D2C5</accession>
<dbReference type="Proteomes" id="UP001295684">
    <property type="component" value="Unassembled WGS sequence"/>
</dbReference>
<comment type="caution">
    <text evidence="1">The sequence shown here is derived from an EMBL/GenBank/DDBJ whole genome shotgun (WGS) entry which is preliminary data.</text>
</comment>
<dbReference type="EMBL" id="CAMPGE010019221">
    <property type="protein sequence ID" value="CAI2377570.1"/>
    <property type="molecule type" value="Genomic_DNA"/>
</dbReference>
<dbReference type="PANTHER" id="PTHR46723:SF1">
    <property type="entry name" value="LEUCINE-RICH REPEAT AND IQ DOMAIN-CONTAINING PROTEIN 3"/>
    <property type="match status" value="1"/>
</dbReference>
<dbReference type="InterPro" id="IPR000048">
    <property type="entry name" value="IQ_motif_EF-hand-BS"/>
</dbReference>
<dbReference type="InterPro" id="IPR052859">
    <property type="entry name" value="LRR-IQ_domain_protein"/>
</dbReference>
<proteinExistence type="predicted"/>
<dbReference type="Pfam" id="PF00612">
    <property type="entry name" value="IQ"/>
    <property type="match status" value="1"/>
</dbReference>